<dbReference type="GeneID" id="18916605"/>
<dbReference type="RefSeq" id="XP_007396024.1">
    <property type="nucleotide sequence ID" value="XM_007395962.1"/>
</dbReference>
<gene>
    <name evidence="2" type="ORF">PHACADRAFT_256518</name>
</gene>
<name>K5W924_PHACS</name>
<dbReference type="Proteomes" id="UP000008370">
    <property type="component" value="Unassembled WGS sequence"/>
</dbReference>
<dbReference type="InParanoid" id="K5W924"/>
<evidence type="ECO:0000313" key="2">
    <source>
        <dbReference type="EMBL" id="EKM55705.1"/>
    </source>
</evidence>
<feature type="domain" description="Heterokaryon incompatibility" evidence="1">
    <location>
        <begin position="56"/>
        <end position="145"/>
    </location>
</feature>
<dbReference type="PANTHER" id="PTHR33112">
    <property type="entry name" value="DOMAIN PROTEIN, PUTATIVE-RELATED"/>
    <property type="match status" value="1"/>
</dbReference>
<proteinExistence type="predicted"/>
<accession>K5W924</accession>
<evidence type="ECO:0000313" key="3">
    <source>
        <dbReference type="Proteomes" id="UP000008370"/>
    </source>
</evidence>
<protein>
    <recommendedName>
        <fullName evidence="1">Heterokaryon incompatibility domain-containing protein</fullName>
    </recommendedName>
</protein>
<dbReference type="EMBL" id="JH930472">
    <property type="protein sequence ID" value="EKM55705.1"/>
    <property type="molecule type" value="Genomic_DNA"/>
</dbReference>
<dbReference type="AlphaFoldDB" id="K5W924"/>
<reference evidence="2 3" key="1">
    <citation type="journal article" date="2012" name="BMC Genomics">
        <title>Comparative genomics of the white-rot fungi, Phanerochaete carnosa and P. chrysosporium, to elucidate the genetic basis of the distinct wood types they colonize.</title>
        <authorList>
            <person name="Suzuki H."/>
            <person name="MacDonald J."/>
            <person name="Syed K."/>
            <person name="Salamov A."/>
            <person name="Hori C."/>
            <person name="Aerts A."/>
            <person name="Henrissat B."/>
            <person name="Wiebenga A."/>
            <person name="vanKuyk P.A."/>
            <person name="Barry K."/>
            <person name="Lindquist E."/>
            <person name="LaButti K."/>
            <person name="Lapidus A."/>
            <person name="Lucas S."/>
            <person name="Coutinho P."/>
            <person name="Gong Y."/>
            <person name="Samejima M."/>
            <person name="Mahadevan R."/>
            <person name="Abou-Zaid M."/>
            <person name="de Vries R.P."/>
            <person name="Igarashi K."/>
            <person name="Yadav J.S."/>
            <person name="Grigoriev I.V."/>
            <person name="Master E.R."/>
        </authorList>
    </citation>
    <scope>NUCLEOTIDE SEQUENCE [LARGE SCALE GENOMIC DNA]</scope>
    <source>
        <strain evidence="2 3">HHB-10118-sp</strain>
    </source>
</reference>
<organism evidence="2 3">
    <name type="scientific">Phanerochaete carnosa (strain HHB-10118-sp)</name>
    <name type="common">White-rot fungus</name>
    <name type="synonym">Peniophora carnosa</name>
    <dbReference type="NCBI Taxonomy" id="650164"/>
    <lineage>
        <taxon>Eukaryota</taxon>
        <taxon>Fungi</taxon>
        <taxon>Dikarya</taxon>
        <taxon>Basidiomycota</taxon>
        <taxon>Agaricomycotina</taxon>
        <taxon>Agaricomycetes</taxon>
        <taxon>Polyporales</taxon>
        <taxon>Phanerochaetaceae</taxon>
        <taxon>Phanerochaete</taxon>
    </lineage>
</organism>
<dbReference type="Pfam" id="PF06985">
    <property type="entry name" value="HET"/>
    <property type="match status" value="1"/>
</dbReference>
<keyword evidence="3" id="KW-1185">Reference proteome</keyword>
<dbReference type="HOGENOM" id="CLU_020536_0_0_1"/>
<evidence type="ECO:0000259" key="1">
    <source>
        <dbReference type="Pfam" id="PF06985"/>
    </source>
</evidence>
<sequence>MTSICSLSLRTLEQSGVLDISECGTPCRYRLIDCADYVRADKLTIYEYTSFPTDTYATVSYVWRGNAPDQDFAGPVFSVTGAEDGDPIGFEVLREACIASMARGATHVWLDRLCIMQTSKADKRWQIREMYTIYRSCHVCVVAPGGIQRLVRLDEETQWIHRGWTLQEAVAPPIVVVLFSWRLGGCRVRAGDNPGVVEEVTPSKSAMAPLSLIVDACTTGSLSIEDRTTLLMEVKLFSSHPSDQSFRDFPFWRPTRRVMSPNVGALARAMSKDFDQDIKDHSIWQSALMRTSSRSVDMVFSIMGLFGVTLDTSQFHENDRAEATIALARAILAQGRRVTWLAAAFRVLPSQRISTFPIFPRTSVSGKAYMRIQGGLQEVSLLMENEYPIAEALVPMPCATMDQEGYLTLTTKAVRVQLSTADAGASSNVAKPMHVKAVDDSLWEIQEDDDIMEGEAFAVLVGFFVGYYPGGTPAHDANNIRAMVVQKHAPDKFHVCSYLMFSRSAMRWVKTWSERTFSIGGPATEAVEDEGEELPIISATRDQYLNNPQSQLYDASPLEGQVIRRARWAVPQKVLEREHAEK</sequence>
<dbReference type="PANTHER" id="PTHR33112:SF16">
    <property type="entry name" value="HETEROKARYON INCOMPATIBILITY DOMAIN-CONTAINING PROTEIN"/>
    <property type="match status" value="1"/>
</dbReference>
<dbReference type="InterPro" id="IPR010730">
    <property type="entry name" value="HET"/>
</dbReference>
<dbReference type="OrthoDB" id="3226657at2759"/>
<dbReference type="KEGG" id="pco:PHACADRAFT_256518"/>